<dbReference type="GO" id="GO:0004519">
    <property type="term" value="F:endonuclease activity"/>
    <property type="evidence" value="ECO:0007669"/>
    <property type="project" value="UniProtKB-KW"/>
</dbReference>
<protein>
    <submittedName>
        <fullName evidence="3">ATP-dependent endonuclease</fullName>
    </submittedName>
</protein>
<dbReference type="RefSeq" id="WP_096764837.1">
    <property type="nucleotide sequence ID" value="NZ_NXDM01000041.1"/>
</dbReference>
<dbReference type="Proteomes" id="UP000218807">
    <property type="component" value="Unassembled WGS sequence"/>
</dbReference>
<keyword evidence="3" id="KW-0378">Hydrolase</keyword>
<evidence type="ECO:0000313" key="3">
    <source>
        <dbReference type="EMBL" id="PCK77554.1"/>
    </source>
</evidence>
<dbReference type="InterPro" id="IPR051396">
    <property type="entry name" value="Bact_Antivir_Def_Nuclease"/>
</dbReference>
<sequence length="746" mass="83839">MKIAKISIQNFRSLKHLQIDLEDYLSIVVGKNNSGKTSLLLALERFLNGSATARFEFDDFNTDFQQQLIDLLKDNAPPIDPFPFCGISLRLFVEYGDHDDLANVGNAIVMDLDPENRFIVLDFLYQLSSENLASMMRDYHSYNEKKLSEKKKPKDARKFLQEFHGKYFKIAKRSVRFDHVTAAVIEAEYVDLLKEAIRVEDIVSFKRINARRSVSNKDSDRGLSAMSAKIYSAMASDAEDEEVFETFKEALSDTDSQLDVIYDDLFRSVISDVRSFGGIKEGDTEIKIKSTLQHRDLLGENTTVMYRQGADTTLPENHNGLGYLNLISIIFEIKILLNEFKRGRSPRPSDINLLFIEEPEAHTHPQMQAIFISNIKRLVGNTVKNADGVTRPLQTILSTHSAHIVAESDFDDIKYFRRIEGETQSRSLKELGGLYKAAGKSGHYAFLKQYLTLNRSQLFFADKAILVEGDTERILLPAMMRKVDQNDAVNAWQSGEYPPVALLSQNISVIEVGAHSQIYEIFLHFIGVKTLIITDIDSALEETVLEEDGSPALTKDGKPKSVLRAREVDKATHTTNHALQFFHNVGPEVAYFLGLKVEQKAVWKDVATGKWGPKPGGQLLCAYQICETDSDGNGYHARSFEDAFFHVNRAFVKDATTDEAGVEKAGFPSLVQMYLKEYLEGGSSFKMAEKGISRKPSFAIEILLNSATTNSAVASPKGINKEFSSEFSNWNTPGYIEEGLRWIKAG</sequence>
<comment type="caution">
    <text evidence="3">The sequence shown here is derived from an EMBL/GenBank/DDBJ whole genome shotgun (WGS) entry which is preliminary data.</text>
</comment>
<dbReference type="AlphaFoldDB" id="A0A2A5KKG1"/>
<dbReference type="PANTHER" id="PTHR43581">
    <property type="entry name" value="ATP/GTP PHOSPHATASE"/>
    <property type="match status" value="1"/>
</dbReference>
<proteinExistence type="predicted"/>
<keyword evidence="3" id="KW-0255">Endonuclease</keyword>
<feature type="domain" description="OLD protein-like TOPRIM" evidence="2">
    <location>
        <begin position="459"/>
        <end position="537"/>
    </location>
</feature>
<dbReference type="Gene3D" id="3.40.50.300">
    <property type="entry name" value="P-loop containing nucleotide triphosphate hydrolases"/>
    <property type="match status" value="1"/>
</dbReference>
<dbReference type="Pfam" id="PF13175">
    <property type="entry name" value="AAA_15"/>
    <property type="match status" value="1"/>
</dbReference>
<organism evidence="3 4">
    <name type="scientific">Rhizobium sophoriradicis</name>
    <dbReference type="NCBI Taxonomy" id="1535245"/>
    <lineage>
        <taxon>Bacteria</taxon>
        <taxon>Pseudomonadati</taxon>
        <taxon>Pseudomonadota</taxon>
        <taxon>Alphaproteobacteria</taxon>
        <taxon>Hyphomicrobiales</taxon>
        <taxon>Rhizobiaceae</taxon>
        <taxon>Rhizobium/Agrobacterium group</taxon>
        <taxon>Rhizobium</taxon>
    </lineage>
</organism>
<reference evidence="3 4" key="1">
    <citation type="submission" date="2017-09" db="EMBL/GenBank/DDBJ databases">
        <title>Comparative genomics of rhizobia isolated from Phaseolus vulgaris in China.</title>
        <authorList>
            <person name="Tong W."/>
        </authorList>
    </citation>
    <scope>NUCLEOTIDE SEQUENCE [LARGE SCALE GENOMIC DNA]</scope>
    <source>
        <strain evidence="3 4">L101</strain>
    </source>
</reference>
<evidence type="ECO:0000313" key="4">
    <source>
        <dbReference type="Proteomes" id="UP000218807"/>
    </source>
</evidence>
<evidence type="ECO:0000259" key="1">
    <source>
        <dbReference type="Pfam" id="PF13175"/>
    </source>
</evidence>
<feature type="domain" description="Endonuclease GajA/Old nuclease/RecF-like AAA" evidence="1">
    <location>
        <begin position="1"/>
        <end position="405"/>
    </location>
</feature>
<evidence type="ECO:0000259" key="2">
    <source>
        <dbReference type="Pfam" id="PF20469"/>
    </source>
</evidence>
<dbReference type="PANTHER" id="PTHR43581:SF4">
    <property type="entry name" value="ATP_GTP PHOSPHATASE"/>
    <property type="match status" value="1"/>
</dbReference>
<name>A0A2A5KKG1_9HYPH</name>
<gene>
    <name evidence="3" type="ORF">CPT34_29595</name>
</gene>
<keyword evidence="3" id="KW-0540">Nuclease</keyword>
<dbReference type="InterPro" id="IPR034139">
    <property type="entry name" value="TOPRIM_OLD"/>
</dbReference>
<accession>A0A2A5KKG1</accession>
<dbReference type="CDD" id="cd01026">
    <property type="entry name" value="TOPRIM_OLD"/>
    <property type="match status" value="1"/>
</dbReference>
<dbReference type="EMBL" id="NXDM01000041">
    <property type="protein sequence ID" value="PCK77554.1"/>
    <property type="molecule type" value="Genomic_DNA"/>
</dbReference>
<dbReference type="SUPFAM" id="SSF52540">
    <property type="entry name" value="P-loop containing nucleoside triphosphate hydrolases"/>
    <property type="match status" value="1"/>
</dbReference>
<dbReference type="InterPro" id="IPR041685">
    <property type="entry name" value="AAA_GajA/Old/RecF-like"/>
</dbReference>
<keyword evidence="4" id="KW-1185">Reference proteome</keyword>
<dbReference type="Pfam" id="PF20469">
    <property type="entry name" value="OLD-like_TOPRIM"/>
    <property type="match status" value="1"/>
</dbReference>
<dbReference type="InterPro" id="IPR027417">
    <property type="entry name" value="P-loop_NTPase"/>
</dbReference>